<dbReference type="GO" id="GO:0005524">
    <property type="term" value="F:ATP binding"/>
    <property type="evidence" value="ECO:0007669"/>
    <property type="project" value="UniProtKB-KW"/>
</dbReference>
<keyword evidence="14" id="KW-1185">Reference proteome</keyword>
<dbReference type="Pfam" id="PF16450">
    <property type="entry name" value="Prot_ATP_ID_OB_C"/>
    <property type="match status" value="1"/>
</dbReference>
<dbReference type="Proteomes" id="UP000807159">
    <property type="component" value="Chromosome 6"/>
</dbReference>
<dbReference type="InterPro" id="IPR003593">
    <property type="entry name" value="AAA+_ATPase"/>
</dbReference>
<evidence type="ECO:0000256" key="4">
    <source>
        <dbReference type="ARBA" id="ARBA00022490"/>
    </source>
</evidence>
<name>A0A8T2YP64_POPDE</name>
<feature type="domain" description="AAA+ ATPase" evidence="12">
    <location>
        <begin position="406"/>
        <end position="592"/>
    </location>
</feature>
<evidence type="ECO:0000256" key="6">
    <source>
        <dbReference type="ARBA" id="ARBA00022840"/>
    </source>
</evidence>
<evidence type="ECO:0000256" key="8">
    <source>
        <dbReference type="ARBA" id="ARBA00023242"/>
    </source>
</evidence>
<dbReference type="InterPro" id="IPR032501">
    <property type="entry name" value="Prot_ATP_ID_OB_2nd"/>
</dbReference>
<dbReference type="Gene3D" id="1.10.8.60">
    <property type="match status" value="2"/>
</dbReference>
<proteinExistence type="inferred from homology"/>
<dbReference type="FunFam" id="2.40.50.140:FF:000046">
    <property type="entry name" value="26S protease regulatory subunit 6B"/>
    <property type="match status" value="1"/>
</dbReference>
<dbReference type="SUPFAM" id="SSF52540">
    <property type="entry name" value="P-loop containing nucleoside triphosphate hydrolases"/>
    <property type="match status" value="2"/>
</dbReference>
<evidence type="ECO:0000256" key="11">
    <source>
        <dbReference type="SAM" id="MobiDB-lite"/>
    </source>
</evidence>
<comment type="caution">
    <text evidence="13">The sequence shown here is derived from an EMBL/GenBank/DDBJ whole genome shotgun (WGS) entry which is preliminary data.</text>
</comment>
<feature type="coiled-coil region" evidence="10">
    <location>
        <begin position="365"/>
        <end position="392"/>
    </location>
</feature>
<evidence type="ECO:0000256" key="1">
    <source>
        <dbReference type="ARBA" id="ARBA00004123"/>
    </source>
</evidence>
<dbReference type="Gene3D" id="2.40.50.140">
    <property type="entry name" value="Nucleic acid-binding proteins"/>
    <property type="match status" value="2"/>
</dbReference>
<dbReference type="SMART" id="SM00382">
    <property type="entry name" value="AAA"/>
    <property type="match status" value="2"/>
</dbReference>
<evidence type="ECO:0000313" key="13">
    <source>
        <dbReference type="EMBL" id="KAH8506802.1"/>
    </source>
</evidence>
<dbReference type="InterPro" id="IPR003960">
    <property type="entry name" value="ATPase_AAA_CS"/>
</dbReference>
<feature type="region of interest" description="Disordered" evidence="11">
    <location>
        <begin position="324"/>
        <end position="346"/>
    </location>
</feature>
<gene>
    <name evidence="13" type="ORF">H0E87_013558</name>
</gene>
<keyword evidence="7" id="KW-0647">Proteasome</keyword>
<feature type="compositionally biased region" description="Low complexity" evidence="11">
    <location>
        <begin position="332"/>
        <end position="341"/>
    </location>
</feature>
<dbReference type="GO" id="GO:0016887">
    <property type="term" value="F:ATP hydrolysis activity"/>
    <property type="evidence" value="ECO:0007669"/>
    <property type="project" value="InterPro"/>
</dbReference>
<reference evidence="13" key="1">
    <citation type="journal article" date="2021" name="J. Hered.">
        <title>Genome Assembly of Salicaceae Populus deltoides (Eastern Cottonwood) I-69 Based on Nanopore Sequencing and Hi-C Technologies.</title>
        <authorList>
            <person name="Bai S."/>
            <person name="Wu H."/>
            <person name="Zhang J."/>
            <person name="Pan Z."/>
            <person name="Zhao W."/>
            <person name="Li Z."/>
            <person name="Tong C."/>
        </authorList>
    </citation>
    <scope>NUCLEOTIDE SEQUENCE</scope>
    <source>
        <tissue evidence="13">Leaf</tissue>
    </source>
</reference>
<evidence type="ECO:0000256" key="9">
    <source>
        <dbReference type="RuleBase" id="RU003651"/>
    </source>
</evidence>
<dbReference type="FunFam" id="3.40.50.300:FF:003803">
    <property type="entry name" value="Uncharacterized protein"/>
    <property type="match status" value="1"/>
</dbReference>
<dbReference type="Pfam" id="PF00004">
    <property type="entry name" value="AAA"/>
    <property type="match status" value="2"/>
</dbReference>
<keyword evidence="4" id="KW-0963">Cytoplasm</keyword>
<accession>A0A8T2YP64</accession>
<evidence type="ECO:0000259" key="12">
    <source>
        <dbReference type="SMART" id="SM00382"/>
    </source>
</evidence>
<evidence type="ECO:0000256" key="3">
    <source>
        <dbReference type="ARBA" id="ARBA00006914"/>
    </source>
</evidence>
<keyword evidence="6 9" id="KW-0067">ATP-binding</keyword>
<comment type="subcellular location">
    <subcellularLocation>
        <location evidence="2">Cytoplasm</location>
    </subcellularLocation>
    <subcellularLocation>
        <location evidence="1">Nucleus</location>
    </subcellularLocation>
</comment>
<protein>
    <recommendedName>
        <fullName evidence="12">AAA+ ATPase domain-containing protein</fullName>
    </recommendedName>
</protein>
<feature type="domain" description="AAA+ ATPase" evidence="12">
    <location>
        <begin position="89"/>
        <end position="244"/>
    </location>
</feature>
<dbReference type="InterPro" id="IPR027417">
    <property type="entry name" value="P-loop_NTPase"/>
</dbReference>
<evidence type="ECO:0000256" key="7">
    <source>
        <dbReference type="ARBA" id="ARBA00022942"/>
    </source>
</evidence>
<keyword evidence="10" id="KW-0175">Coiled coil</keyword>
<dbReference type="GO" id="GO:0005737">
    <property type="term" value="C:cytoplasm"/>
    <property type="evidence" value="ECO:0007669"/>
    <property type="project" value="UniProtKB-SubCell"/>
</dbReference>
<dbReference type="Gene3D" id="3.40.50.300">
    <property type="entry name" value="P-loop containing nucleotide triphosphate hydrolases"/>
    <property type="match status" value="2"/>
</dbReference>
<dbReference type="GO" id="GO:0000502">
    <property type="term" value="C:proteasome complex"/>
    <property type="evidence" value="ECO:0007669"/>
    <property type="project" value="UniProtKB-KW"/>
</dbReference>
<sequence>MDPKRKAGAIKELELARQKRAANNESKEVDPYSNLKSCQKQVEFMNIREDHVKDDIKNLRQELVHGKEEIKRIQSVPLAVGQFINMVDENNAIVKSSTASVALHLHSHALVDVLPPQVDSRISLLSHSEKPDVIYSDIGGCDINSEARNSALGWLAIFLGLLENAPAIIFIDEVDAIATARLDAQRGADREVQRILMEILSQMDGFDQSVNVKVIMATNRADTLDPALLHPGRLDRKIEFPLPDRQQKRLIFQVCTAKMNLSDELDLEDYITRPDKISPAEIAAICQEAGMLAVRKNRFLALHPSPLSLNQRIMSTMVLDPRPAPTVEPRSDLVPDPTTVPTEDDDLYSRSKSLQRQLEFIDIQEEYVKDEQKNLKRELLRAQEEVKRIQSVPLVIGQFMEMVDQTNGIVGSTTGSNYYVRILSTIDRELLKPSASVALHRHSNALVDVLPPEADSSISLLSQSEKPDVTYNDIGGCDIQKQEILVGSEFVQKYLGEGPRMVRDVFRLAKENAPAIIFIDEVDAIATARFDAQTGADREVQRILMELLNQMDGFDQTVNVKVIMATNRADTLDPALLRPGRLDRKIEFPLPDRRQKRLVFQVCTAKMNLSDEVDMEDYVSRPDKISAAEVSRFCNLLLATCFVLKSLHFMSYSFFMFYFT</sequence>
<dbReference type="InterPro" id="IPR012340">
    <property type="entry name" value="NA-bd_OB-fold"/>
</dbReference>
<keyword evidence="8" id="KW-0539">Nucleus</keyword>
<dbReference type="InterPro" id="IPR050221">
    <property type="entry name" value="26S_Proteasome_ATPase"/>
</dbReference>
<evidence type="ECO:0000313" key="14">
    <source>
        <dbReference type="Proteomes" id="UP000807159"/>
    </source>
</evidence>
<feature type="coiled-coil region" evidence="10">
    <location>
        <begin position="42"/>
        <end position="76"/>
    </location>
</feature>
<dbReference type="PROSITE" id="PS00674">
    <property type="entry name" value="AAA"/>
    <property type="match status" value="1"/>
</dbReference>
<dbReference type="FunFam" id="3.40.50.300:FF:000033">
    <property type="entry name" value="26S protease regulatory subunit 6B"/>
    <property type="match status" value="1"/>
</dbReference>
<dbReference type="AlphaFoldDB" id="A0A8T2YP64"/>
<dbReference type="EMBL" id="JACEGQ020000006">
    <property type="protein sequence ID" value="KAH8506802.1"/>
    <property type="molecule type" value="Genomic_DNA"/>
</dbReference>
<evidence type="ECO:0000256" key="5">
    <source>
        <dbReference type="ARBA" id="ARBA00022741"/>
    </source>
</evidence>
<dbReference type="PANTHER" id="PTHR23073">
    <property type="entry name" value="26S PROTEASOME REGULATORY SUBUNIT"/>
    <property type="match status" value="1"/>
</dbReference>
<organism evidence="13 14">
    <name type="scientific">Populus deltoides</name>
    <name type="common">Eastern poplar</name>
    <name type="synonym">Eastern cottonwood</name>
    <dbReference type="NCBI Taxonomy" id="3696"/>
    <lineage>
        <taxon>Eukaryota</taxon>
        <taxon>Viridiplantae</taxon>
        <taxon>Streptophyta</taxon>
        <taxon>Embryophyta</taxon>
        <taxon>Tracheophyta</taxon>
        <taxon>Spermatophyta</taxon>
        <taxon>Magnoliopsida</taxon>
        <taxon>eudicotyledons</taxon>
        <taxon>Gunneridae</taxon>
        <taxon>Pentapetalae</taxon>
        <taxon>rosids</taxon>
        <taxon>fabids</taxon>
        <taxon>Malpighiales</taxon>
        <taxon>Salicaceae</taxon>
        <taxon>Saliceae</taxon>
        <taxon>Populus</taxon>
    </lineage>
</organism>
<keyword evidence="5 9" id="KW-0547">Nucleotide-binding</keyword>
<comment type="similarity">
    <text evidence="3 9">Belongs to the AAA ATPase family.</text>
</comment>
<evidence type="ECO:0000256" key="10">
    <source>
        <dbReference type="SAM" id="Coils"/>
    </source>
</evidence>
<dbReference type="InterPro" id="IPR003959">
    <property type="entry name" value="ATPase_AAA_core"/>
</dbReference>
<evidence type="ECO:0000256" key="2">
    <source>
        <dbReference type="ARBA" id="ARBA00004496"/>
    </source>
</evidence>
<dbReference type="GO" id="GO:0005634">
    <property type="term" value="C:nucleus"/>
    <property type="evidence" value="ECO:0007669"/>
    <property type="project" value="UniProtKB-SubCell"/>
</dbReference>